<dbReference type="Proteomes" id="UP000005238">
    <property type="component" value="Unassembled WGS sequence"/>
</dbReference>
<dbReference type="GO" id="GO:0006362">
    <property type="term" value="P:transcription elongation by RNA polymerase I"/>
    <property type="evidence" value="ECO:0000318"/>
    <property type="project" value="GO_Central"/>
</dbReference>
<dbReference type="InParanoid" id="H3G821"/>
<evidence type="ECO:0000256" key="1">
    <source>
        <dbReference type="ARBA" id="ARBA00022478"/>
    </source>
</evidence>
<dbReference type="GO" id="GO:0005736">
    <property type="term" value="C:RNA polymerase I complex"/>
    <property type="evidence" value="ECO:0000318"/>
    <property type="project" value="GO_Central"/>
</dbReference>
<keyword evidence="1" id="KW-0240">DNA-directed RNA polymerase</keyword>
<reference evidence="5" key="2">
    <citation type="submission" date="2015-06" db="UniProtKB">
        <authorList>
            <consortium name="EnsemblProtists"/>
        </authorList>
    </citation>
    <scope>IDENTIFICATION</scope>
    <source>
        <strain evidence="5">Pr102</strain>
    </source>
</reference>
<organism evidence="5 6">
    <name type="scientific">Phytophthora ramorum</name>
    <name type="common">Sudden oak death agent</name>
    <dbReference type="NCBI Taxonomy" id="164328"/>
    <lineage>
        <taxon>Eukaryota</taxon>
        <taxon>Sar</taxon>
        <taxon>Stramenopiles</taxon>
        <taxon>Oomycota</taxon>
        <taxon>Peronosporomycetes</taxon>
        <taxon>Peronosporales</taxon>
        <taxon>Peronosporaceae</taxon>
        <taxon>Phytophthora</taxon>
    </lineage>
</organism>
<evidence type="ECO:0000256" key="3">
    <source>
        <dbReference type="ARBA" id="ARBA00025751"/>
    </source>
</evidence>
<dbReference type="InterPro" id="IPR009025">
    <property type="entry name" value="RBP11-like_dimer"/>
</dbReference>
<dbReference type="EMBL" id="DS566089">
    <property type="status" value="NOT_ANNOTATED_CDS"/>
    <property type="molecule type" value="Genomic_DNA"/>
</dbReference>
<sequence length="51" mass="5882">EDHTLGNALRYVLMRKCPDVDFCGYTIPRPSEPKMHVHLQTHQGILSFDTI</sequence>
<dbReference type="PANTHER" id="PTHR13946:SF28">
    <property type="entry name" value="DNA-DIRECTED RNA POLYMERASES I AND III SUBUNIT RPAC2"/>
    <property type="match status" value="1"/>
</dbReference>
<dbReference type="SUPFAM" id="SSF55257">
    <property type="entry name" value="RBP11-like subunits of RNA polymerase"/>
    <property type="match status" value="1"/>
</dbReference>
<dbReference type="GO" id="GO:0005666">
    <property type="term" value="C:RNA polymerase III complex"/>
    <property type="evidence" value="ECO:0000318"/>
    <property type="project" value="GO_Central"/>
</dbReference>
<dbReference type="AlphaFoldDB" id="H3G821"/>
<name>H3G821_PHYRM</name>
<dbReference type="STRING" id="164328.H3G821"/>
<dbReference type="EnsemblProtists" id="Phyra54578">
    <property type="protein sequence ID" value="Phyra54578"/>
    <property type="gene ID" value="Phyra54578"/>
</dbReference>
<evidence type="ECO:0000313" key="5">
    <source>
        <dbReference type="EnsemblProtists" id="Phyra54578"/>
    </source>
</evidence>
<accession>H3G821</accession>
<dbReference type="Pfam" id="PF13656">
    <property type="entry name" value="RNA_pol_L_2"/>
    <property type="match status" value="1"/>
</dbReference>
<evidence type="ECO:0000256" key="2">
    <source>
        <dbReference type="ARBA" id="ARBA00023163"/>
    </source>
</evidence>
<dbReference type="PANTHER" id="PTHR13946">
    <property type="entry name" value="DNA-DIRECTED RNA POLYMERASE I,II,III"/>
    <property type="match status" value="1"/>
</dbReference>
<dbReference type="VEuPathDB" id="FungiDB:KRP23_9198"/>
<dbReference type="GO" id="GO:0046983">
    <property type="term" value="F:protein dimerization activity"/>
    <property type="evidence" value="ECO:0007669"/>
    <property type="project" value="InterPro"/>
</dbReference>
<keyword evidence="6" id="KW-1185">Reference proteome</keyword>
<dbReference type="VEuPathDB" id="FungiDB:KRP22_13684"/>
<dbReference type="GO" id="GO:0006383">
    <property type="term" value="P:transcription by RNA polymerase III"/>
    <property type="evidence" value="ECO:0000318"/>
    <property type="project" value="GO_Central"/>
</dbReference>
<reference evidence="6" key="1">
    <citation type="journal article" date="2006" name="Science">
        <title>Phytophthora genome sequences uncover evolutionary origins and mechanisms of pathogenesis.</title>
        <authorList>
            <person name="Tyler B.M."/>
            <person name="Tripathy S."/>
            <person name="Zhang X."/>
            <person name="Dehal P."/>
            <person name="Jiang R.H."/>
            <person name="Aerts A."/>
            <person name="Arredondo F.D."/>
            <person name="Baxter L."/>
            <person name="Bensasson D."/>
            <person name="Beynon J.L."/>
            <person name="Chapman J."/>
            <person name="Damasceno C.M."/>
            <person name="Dorrance A.E."/>
            <person name="Dou D."/>
            <person name="Dickerman A.W."/>
            <person name="Dubchak I.L."/>
            <person name="Garbelotto M."/>
            <person name="Gijzen M."/>
            <person name="Gordon S.G."/>
            <person name="Govers F."/>
            <person name="Grunwald N.J."/>
            <person name="Huang W."/>
            <person name="Ivors K.L."/>
            <person name="Jones R.W."/>
            <person name="Kamoun S."/>
            <person name="Krampis K."/>
            <person name="Lamour K.H."/>
            <person name="Lee M.K."/>
            <person name="McDonald W.H."/>
            <person name="Medina M."/>
            <person name="Meijer H.J."/>
            <person name="Nordberg E.K."/>
            <person name="Maclean D.J."/>
            <person name="Ospina-Giraldo M.D."/>
            <person name="Morris P.F."/>
            <person name="Phuntumart V."/>
            <person name="Putnam N.H."/>
            <person name="Rash S."/>
            <person name="Rose J.K."/>
            <person name="Sakihama Y."/>
            <person name="Salamov A.A."/>
            <person name="Savidor A."/>
            <person name="Scheuring C.F."/>
            <person name="Smith B.M."/>
            <person name="Sobral B.W."/>
            <person name="Terry A."/>
            <person name="Torto-Alalibo T.A."/>
            <person name="Win J."/>
            <person name="Xu Z."/>
            <person name="Zhang H."/>
            <person name="Grigoriev I.V."/>
            <person name="Rokhsar D.S."/>
            <person name="Boore J.L."/>
        </authorList>
    </citation>
    <scope>NUCLEOTIDE SEQUENCE [LARGE SCALE GENOMIC DNA]</scope>
    <source>
        <strain evidence="6">Pr102</strain>
    </source>
</reference>
<protein>
    <recommendedName>
        <fullName evidence="4">DNA-directed RNA polymerase RBP11-like dimerisation domain-containing protein</fullName>
    </recommendedName>
</protein>
<evidence type="ECO:0000259" key="4">
    <source>
        <dbReference type="Pfam" id="PF13656"/>
    </source>
</evidence>
<dbReference type="eggNOG" id="KOG3438">
    <property type="taxonomic scope" value="Eukaryota"/>
</dbReference>
<keyword evidence="2" id="KW-0804">Transcription</keyword>
<dbReference type="InterPro" id="IPR036603">
    <property type="entry name" value="RBP11-like"/>
</dbReference>
<evidence type="ECO:0000313" key="6">
    <source>
        <dbReference type="Proteomes" id="UP000005238"/>
    </source>
</evidence>
<proteinExistence type="inferred from homology"/>
<dbReference type="HOGENOM" id="CLU_208093_0_0_1"/>
<feature type="domain" description="DNA-directed RNA polymerase RBP11-like dimerisation" evidence="4">
    <location>
        <begin position="1"/>
        <end position="45"/>
    </location>
</feature>
<comment type="similarity">
    <text evidence="3">Belongs to the archaeal Rpo11/eukaryotic RPB11/RPC19 RNA polymerase subunit family.</text>
</comment>
<dbReference type="Gene3D" id="3.30.1360.10">
    <property type="entry name" value="RNA polymerase, RBP11-like subunit"/>
    <property type="match status" value="1"/>
</dbReference>